<dbReference type="eggNOG" id="ENOG502R6QF">
    <property type="taxonomic scope" value="Eukaryota"/>
</dbReference>
<evidence type="ECO:0000313" key="3">
    <source>
        <dbReference type="EMBL" id="EFY86823.1"/>
    </source>
</evidence>
<gene>
    <name evidence="3" type="ORF">MAC_07138</name>
</gene>
<feature type="compositionally biased region" description="Polar residues" evidence="1">
    <location>
        <begin position="81"/>
        <end position="96"/>
    </location>
</feature>
<dbReference type="OrthoDB" id="4941513at2759"/>
<dbReference type="HOGENOM" id="CLU_1627480_0_0_1"/>
<evidence type="ECO:0000313" key="4">
    <source>
        <dbReference type="Proteomes" id="UP000002499"/>
    </source>
</evidence>
<organism evidence="4">
    <name type="scientific">Metarhizium acridum (strain CQMa 102)</name>
    <dbReference type="NCBI Taxonomy" id="655827"/>
    <lineage>
        <taxon>Eukaryota</taxon>
        <taxon>Fungi</taxon>
        <taxon>Dikarya</taxon>
        <taxon>Ascomycota</taxon>
        <taxon>Pezizomycotina</taxon>
        <taxon>Sordariomycetes</taxon>
        <taxon>Hypocreomycetidae</taxon>
        <taxon>Hypocreales</taxon>
        <taxon>Clavicipitaceae</taxon>
        <taxon>Metarhizium</taxon>
    </lineage>
</organism>
<accession>E9EB90</accession>
<feature type="region of interest" description="Disordered" evidence="1">
    <location>
        <begin position="49"/>
        <end position="158"/>
    </location>
</feature>
<dbReference type="OMA" id="MGHITPD"/>
<dbReference type="InParanoid" id="E9EB90"/>
<dbReference type="Proteomes" id="UP000002499">
    <property type="component" value="Unassembled WGS sequence"/>
</dbReference>
<dbReference type="STRING" id="655827.E9EB90"/>
<dbReference type="AlphaFoldDB" id="E9EB90"/>
<protein>
    <submittedName>
        <fullName evidence="3">Uncharacterized protein</fullName>
    </submittedName>
</protein>
<reference evidence="3 4" key="1">
    <citation type="journal article" date="2011" name="PLoS Genet.">
        <title>Genome sequencing and comparative transcriptomics of the model entomopathogenic fungi Metarhizium anisopliae and M. acridum.</title>
        <authorList>
            <person name="Gao Q."/>
            <person name="Jin K."/>
            <person name="Ying S.H."/>
            <person name="Zhang Y."/>
            <person name="Xiao G."/>
            <person name="Shang Y."/>
            <person name="Duan Z."/>
            <person name="Hu X."/>
            <person name="Xie X.Q."/>
            <person name="Zhou G."/>
            <person name="Peng G."/>
            <person name="Luo Z."/>
            <person name="Huang W."/>
            <person name="Wang B."/>
            <person name="Fang W."/>
            <person name="Wang S."/>
            <person name="Zhong Y."/>
            <person name="Ma L.J."/>
            <person name="St Leger R.J."/>
            <person name="Zhao G.P."/>
            <person name="Pei Y."/>
            <person name="Feng M.G."/>
            <person name="Xia Y."/>
            <person name="Wang C."/>
        </authorList>
    </citation>
    <scope>NUCLEOTIDE SEQUENCE [LARGE SCALE GENOMIC DNA]</scope>
    <source>
        <strain evidence="3 4">CQMa 102</strain>
    </source>
</reference>
<feature type="signal peptide" evidence="2">
    <location>
        <begin position="1"/>
        <end position="19"/>
    </location>
</feature>
<name>E9EB90_METAQ</name>
<dbReference type="GeneID" id="19251449"/>
<keyword evidence="2" id="KW-0732">Signal</keyword>
<evidence type="ECO:0000256" key="2">
    <source>
        <dbReference type="SAM" id="SignalP"/>
    </source>
</evidence>
<dbReference type="KEGG" id="maw:19251449"/>
<sequence length="178" mass="16748">MKYSVAAVTLLAGLGCTQGVRRQDTRLFSVPSQPTPNESTPTAVFTILPVSTGSASGPGSSGASQPSETIAPTTMGHITPDPTTSGVTPTITSSVRVTAPGSSAPGSSAPGSSASGSSAPGSSAPGSSASGSATQSGTRSGSSTGTPSTTSNPAAAPTAFGSNLVAGVIALAGLAVAI</sequence>
<dbReference type="EMBL" id="GL698538">
    <property type="protein sequence ID" value="EFY86823.1"/>
    <property type="molecule type" value="Genomic_DNA"/>
</dbReference>
<evidence type="ECO:0000256" key="1">
    <source>
        <dbReference type="SAM" id="MobiDB-lite"/>
    </source>
</evidence>
<feature type="compositionally biased region" description="Low complexity" evidence="1">
    <location>
        <begin position="98"/>
        <end position="158"/>
    </location>
</feature>
<keyword evidence="4" id="KW-1185">Reference proteome</keyword>
<dbReference type="RefSeq" id="XP_007813478.1">
    <property type="nucleotide sequence ID" value="XM_007815287.1"/>
</dbReference>
<feature type="compositionally biased region" description="Low complexity" evidence="1">
    <location>
        <begin position="51"/>
        <end position="67"/>
    </location>
</feature>
<feature type="chain" id="PRO_5003235244" evidence="2">
    <location>
        <begin position="20"/>
        <end position="178"/>
    </location>
</feature>
<proteinExistence type="predicted"/>